<evidence type="ECO:0000313" key="1">
    <source>
        <dbReference type="EMBL" id="SCB39606.1"/>
    </source>
</evidence>
<dbReference type="AlphaFoldDB" id="A0A1C3WID2"/>
<dbReference type="RefSeq" id="WP_244558015.1">
    <property type="nucleotide sequence ID" value="NZ_FMAC01000020.1"/>
</dbReference>
<sequence>MIARRYTESVNRNNVTRSPIDHNFYIIAITINALYNKDVSSAGNIVHVLQALASRYANSLALGNTHVPRRWRFYSGINPYAAWADFDAL</sequence>
<keyword evidence="2" id="KW-1185">Reference proteome</keyword>
<organism evidence="1 2">
    <name type="scientific">Rhizobium hainanense</name>
    <dbReference type="NCBI Taxonomy" id="52131"/>
    <lineage>
        <taxon>Bacteria</taxon>
        <taxon>Pseudomonadati</taxon>
        <taxon>Pseudomonadota</taxon>
        <taxon>Alphaproteobacteria</taxon>
        <taxon>Hyphomicrobiales</taxon>
        <taxon>Rhizobiaceae</taxon>
        <taxon>Rhizobium/Agrobacterium group</taxon>
        <taxon>Rhizobium</taxon>
    </lineage>
</organism>
<dbReference type="Proteomes" id="UP000186228">
    <property type="component" value="Unassembled WGS sequence"/>
</dbReference>
<name>A0A1C3WID2_9HYPH</name>
<accession>A0A1C3WID2</accession>
<reference evidence="2" key="1">
    <citation type="submission" date="2016-08" db="EMBL/GenBank/DDBJ databases">
        <authorList>
            <person name="Varghese N."/>
            <person name="Submissions Spin"/>
        </authorList>
    </citation>
    <scope>NUCLEOTIDE SEQUENCE [LARGE SCALE GENOMIC DNA]</scope>
    <source>
        <strain evidence="2">CCBAU 57015</strain>
    </source>
</reference>
<dbReference type="EMBL" id="FMAC01000020">
    <property type="protein sequence ID" value="SCB39606.1"/>
    <property type="molecule type" value="Genomic_DNA"/>
</dbReference>
<proteinExistence type="predicted"/>
<gene>
    <name evidence="1" type="ORF">GA0061100_1204</name>
</gene>
<evidence type="ECO:0000313" key="2">
    <source>
        <dbReference type="Proteomes" id="UP000186228"/>
    </source>
</evidence>
<protein>
    <submittedName>
        <fullName evidence="1">Uncharacterized protein</fullName>
    </submittedName>
</protein>